<dbReference type="SMART" id="SM00360">
    <property type="entry name" value="RRM"/>
    <property type="match status" value="2"/>
</dbReference>
<evidence type="ECO:0000313" key="4">
    <source>
        <dbReference type="EMBL" id="KAK9724264.1"/>
    </source>
</evidence>
<dbReference type="EMBL" id="JBDFQZ010000005">
    <property type="protein sequence ID" value="KAK9724265.1"/>
    <property type="molecule type" value="Genomic_DNA"/>
</dbReference>
<evidence type="ECO:0000256" key="1">
    <source>
        <dbReference type="PROSITE-ProRule" id="PRU00176"/>
    </source>
</evidence>
<keyword evidence="1" id="KW-0694">RNA-binding</keyword>
<feature type="domain" description="RRM" evidence="3">
    <location>
        <begin position="6"/>
        <end position="82"/>
    </location>
</feature>
<evidence type="ECO:0000256" key="2">
    <source>
        <dbReference type="SAM" id="MobiDB-lite"/>
    </source>
</evidence>
<dbReference type="PANTHER" id="PTHR48035:SF2">
    <property type="entry name" value="RNA-BINDING REGION RNP-1 DOMAIN-CONTAINING PROTEIN"/>
    <property type="match status" value="1"/>
</dbReference>
<dbReference type="InterPro" id="IPR012677">
    <property type="entry name" value="Nucleotide-bd_a/b_plait_sf"/>
</dbReference>
<proteinExistence type="predicted"/>
<dbReference type="CDD" id="cd12325">
    <property type="entry name" value="RRM1_hnRNPA_hnRNPD_like"/>
    <property type="match status" value="1"/>
</dbReference>
<dbReference type="AlphaFoldDB" id="A0AAW1KY11"/>
<dbReference type="InterPro" id="IPR000504">
    <property type="entry name" value="RRM_dom"/>
</dbReference>
<keyword evidence="5" id="KW-1185">Reference proteome</keyword>
<dbReference type="InterPro" id="IPR053260">
    <property type="entry name" value="hnRNP"/>
</dbReference>
<feature type="compositionally biased region" description="Basic and acidic residues" evidence="2">
    <location>
        <begin position="75"/>
        <end position="86"/>
    </location>
</feature>
<dbReference type="CDD" id="cd12330">
    <property type="entry name" value="RRM2_Hrp1p"/>
    <property type="match status" value="1"/>
</dbReference>
<dbReference type="FunFam" id="3.30.70.330:FF:000051">
    <property type="entry name" value="Heterogeneous nuclear ribonucleoprotein 1"/>
    <property type="match status" value="1"/>
</dbReference>
<feature type="compositionally biased region" description="Low complexity" evidence="2">
    <location>
        <begin position="208"/>
        <end position="219"/>
    </location>
</feature>
<feature type="domain" description="RRM" evidence="3">
    <location>
        <begin position="110"/>
        <end position="187"/>
    </location>
</feature>
<dbReference type="Gene3D" id="3.30.70.330">
    <property type="match status" value="2"/>
</dbReference>
<dbReference type="PANTHER" id="PTHR48035">
    <property type="entry name" value="HETEROGENEOUS NUCLEAR RIBONUCLEOPROTEIN 1"/>
    <property type="match status" value="1"/>
</dbReference>
<dbReference type="EMBL" id="JBDFQZ010000005">
    <property type="protein sequence ID" value="KAK9724264.1"/>
    <property type="molecule type" value="Genomic_DNA"/>
</dbReference>
<dbReference type="SUPFAM" id="SSF54928">
    <property type="entry name" value="RNA-binding domain, RBD"/>
    <property type="match status" value="2"/>
</dbReference>
<dbReference type="Pfam" id="PF00076">
    <property type="entry name" value="RRM_1"/>
    <property type="match status" value="2"/>
</dbReference>
<dbReference type="PROSITE" id="PS50102">
    <property type="entry name" value="RRM"/>
    <property type="match status" value="2"/>
</dbReference>
<sequence>MDGDQGKVFVGGISWETTEEKLKEYFGQYGEVTQANIMRDKMTGKPRGFGFLLFSDPSVVDRVLMDTHTLDGRSIEAKRAMSRDDQQNTARNGNNNGGRNGGTSGNVRTKKLFVGGLPATLTDEAFRQYFESFGHVTDVVIMFDQNTQRPRGFGFISFDNEDAVDRVLENTFHDLDGKQVEVKRALPKDANPGMATRGNGGGSGGYNSSGNQNSYDNSNRYMQPQTAVGGFPPYSSSGYGAAGYGYGAANSMGYGGYAAYGGANPGYGAQSASYGNGPAGATGYGASGYGSTLPTGQLPSGASGYGNQGYGYGSYGSQSAPGSNPSGGAYGDANGHGGYANGAQMGYGGGYGGAQNRQG</sequence>
<reference evidence="4 5" key="1">
    <citation type="submission" date="2024-03" db="EMBL/GenBank/DDBJ databases">
        <title>WGS assembly of Saponaria officinalis var. Norfolk2.</title>
        <authorList>
            <person name="Jenkins J."/>
            <person name="Shu S."/>
            <person name="Grimwood J."/>
            <person name="Barry K."/>
            <person name="Goodstein D."/>
            <person name="Schmutz J."/>
            <person name="Leebens-Mack J."/>
            <person name="Osbourn A."/>
        </authorList>
    </citation>
    <scope>NUCLEOTIDE SEQUENCE [LARGE SCALE GENOMIC DNA]</scope>
    <source>
        <strain evidence="5">cv. Norfolk2</strain>
        <strain evidence="4">JIC</strain>
        <tissue evidence="4">Leaf</tissue>
    </source>
</reference>
<accession>A0AAW1KY11</accession>
<evidence type="ECO:0000313" key="5">
    <source>
        <dbReference type="Proteomes" id="UP001443914"/>
    </source>
</evidence>
<protein>
    <recommendedName>
        <fullName evidence="3">RRM domain-containing protein</fullName>
    </recommendedName>
</protein>
<organism evidence="4 5">
    <name type="scientific">Saponaria officinalis</name>
    <name type="common">Common soapwort</name>
    <name type="synonym">Lychnis saponaria</name>
    <dbReference type="NCBI Taxonomy" id="3572"/>
    <lineage>
        <taxon>Eukaryota</taxon>
        <taxon>Viridiplantae</taxon>
        <taxon>Streptophyta</taxon>
        <taxon>Embryophyta</taxon>
        <taxon>Tracheophyta</taxon>
        <taxon>Spermatophyta</taxon>
        <taxon>Magnoliopsida</taxon>
        <taxon>eudicotyledons</taxon>
        <taxon>Gunneridae</taxon>
        <taxon>Pentapetalae</taxon>
        <taxon>Caryophyllales</taxon>
        <taxon>Caryophyllaceae</taxon>
        <taxon>Caryophylleae</taxon>
        <taxon>Saponaria</taxon>
    </lineage>
</organism>
<evidence type="ECO:0000259" key="3">
    <source>
        <dbReference type="PROSITE" id="PS50102"/>
    </source>
</evidence>
<feature type="compositionally biased region" description="Gly residues" evidence="2">
    <location>
        <begin position="198"/>
        <end position="207"/>
    </location>
</feature>
<dbReference type="FunFam" id="3.30.70.330:FF:000478">
    <property type="entry name" value="heterogeneous nuclear ribonucleoprotein 1"/>
    <property type="match status" value="1"/>
</dbReference>
<feature type="compositionally biased region" description="Gly residues" evidence="2">
    <location>
        <begin position="95"/>
        <end position="104"/>
    </location>
</feature>
<gene>
    <name evidence="4" type="ORF">RND81_05G059500</name>
</gene>
<dbReference type="InterPro" id="IPR035979">
    <property type="entry name" value="RBD_domain_sf"/>
</dbReference>
<name>A0AAW1KY11_SAPOF</name>
<feature type="region of interest" description="Disordered" evidence="2">
    <location>
        <begin position="183"/>
        <end position="226"/>
    </location>
</feature>
<comment type="caution">
    <text evidence="4">The sequence shown here is derived from an EMBL/GenBank/DDBJ whole genome shotgun (WGS) entry which is preliminary data.</text>
</comment>
<feature type="region of interest" description="Disordered" evidence="2">
    <location>
        <begin position="75"/>
        <end position="107"/>
    </location>
</feature>
<dbReference type="Proteomes" id="UP001443914">
    <property type="component" value="Unassembled WGS sequence"/>
</dbReference>
<dbReference type="GO" id="GO:0003723">
    <property type="term" value="F:RNA binding"/>
    <property type="evidence" value="ECO:0007669"/>
    <property type="project" value="UniProtKB-UniRule"/>
</dbReference>